<name>A0A3N0EPN4_SINP1</name>
<dbReference type="EMBL" id="RJTM01000035">
    <property type="protein sequence ID" value="RNL89866.1"/>
    <property type="molecule type" value="Genomic_DNA"/>
</dbReference>
<dbReference type="RefSeq" id="WP_123215303.1">
    <property type="nucleotide sequence ID" value="NZ_RJTM01000035.1"/>
</dbReference>
<reference evidence="2 3" key="1">
    <citation type="submission" date="2018-10" db="EMBL/GenBank/DDBJ databases">
        <title>Sinomicrobium pectinilyticum sp. nov., a pectinase-producing bacterium isolated from alkaline and saline soil, and emended description of the genus Sinomicrobium.</title>
        <authorList>
            <person name="Cheng B."/>
            <person name="Li C."/>
            <person name="Lai Q."/>
            <person name="Du M."/>
            <person name="Shao Z."/>
            <person name="Xu P."/>
            <person name="Yang C."/>
        </authorList>
    </citation>
    <scope>NUCLEOTIDE SEQUENCE [LARGE SCALE GENOMIC DNA]</scope>
    <source>
        <strain evidence="2 3">5DNS001</strain>
    </source>
</reference>
<dbReference type="AlphaFoldDB" id="A0A3N0EPN4"/>
<dbReference type="OrthoDB" id="1013900at2"/>
<evidence type="ECO:0000256" key="1">
    <source>
        <dbReference type="SAM" id="SignalP"/>
    </source>
</evidence>
<keyword evidence="3" id="KW-1185">Reference proteome</keyword>
<sequence>MVKFRKSHQLLTLLLLSVFAYSCSDDDDNSGKPVPEMATLTVENVLEAKTLVQSGTFEGDGAGAPVILPGESVSFSFSAAKGQTVSFAAMYGWSNDLFFAPENPGISVYDDNGDPIEGDVSEELKLWDNGSRVNQVPGADVDHPGEAEAKSIREVDGTDDQGNPYLPASELVKVSLVYDGDSYFTLTLENISGGTANETPVSPGVWAVSYIAGGAPLNLAPLYEEEESSYSGLTKLSEMGDNTEIFDDVSDNTGIFTPLSPILVVVYNGIDNPIFKEGENDRGEGLALLAQTGNAEDLAAALNGQNGIKATYILPDPQNTVLLPSVNGTAGGKVSQELTLEEGDHIAIATMYGFSNDWFFALGDGGISAGETGDISAMVRLYDNGTAVNQFPGAGVTQINLGGSVIPEEKPIQEVPNPNSFTALPSLDQVVKITLN</sequence>
<dbReference type="InterPro" id="IPR038678">
    <property type="entry name" value="Spondin_N_sf"/>
</dbReference>
<dbReference type="PROSITE" id="PS51257">
    <property type="entry name" value="PROKAR_LIPOPROTEIN"/>
    <property type="match status" value="1"/>
</dbReference>
<gene>
    <name evidence="2" type="ORF">ED312_07030</name>
</gene>
<accession>A0A3N0EPN4</accession>
<protein>
    <recommendedName>
        <fullName evidence="4">Spondin domain-containing protein</fullName>
    </recommendedName>
</protein>
<keyword evidence="1" id="KW-0732">Signal</keyword>
<evidence type="ECO:0008006" key="4">
    <source>
        <dbReference type="Google" id="ProtNLM"/>
    </source>
</evidence>
<evidence type="ECO:0000313" key="2">
    <source>
        <dbReference type="EMBL" id="RNL89866.1"/>
    </source>
</evidence>
<comment type="caution">
    <text evidence="2">The sequence shown here is derived from an EMBL/GenBank/DDBJ whole genome shotgun (WGS) entry which is preliminary data.</text>
</comment>
<dbReference type="Gene3D" id="2.60.40.2130">
    <property type="entry name" value="F-spondin domain"/>
    <property type="match status" value="2"/>
</dbReference>
<evidence type="ECO:0000313" key="3">
    <source>
        <dbReference type="Proteomes" id="UP000267469"/>
    </source>
</evidence>
<organism evidence="2 3">
    <name type="scientific">Sinomicrobium pectinilyticum</name>
    <dbReference type="NCBI Taxonomy" id="1084421"/>
    <lineage>
        <taxon>Bacteria</taxon>
        <taxon>Pseudomonadati</taxon>
        <taxon>Bacteroidota</taxon>
        <taxon>Flavobacteriia</taxon>
        <taxon>Flavobacteriales</taxon>
        <taxon>Flavobacteriaceae</taxon>
        <taxon>Sinomicrobium</taxon>
    </lineage>
</organism>
<dbReference type="InterPro" id="IPR009465">
    <property type="entry name" value="Spondin_N"/>
</dbReference>
<dbReference type="Proteomes" id="UP000267469">
    <property type="component" value="Unassembled WGS sequence"/>
</dbReference>
<feature type="chain" id="PRO_5018026906" description="Spondin domain-containing protein" evidence="1">
    <location>
        <begin position="23"/>
        <end position="436"/>
    </location>
</feature>
<dbReference type="NCBIfam" id="NF038123">
    <property type="entry name" value="NF038123_dom"/>
    <property type="match status" value="2"/>
</dbReference>
<proteinExistence type="predicted"/>
<feature type="signal peptide" evidence="1">
    <location>
        <begin position="1"/>
        <end position="22"/>
    </location>
</feature>